<feature type="domain" description="Antitoxin SocA-like Panacea" evidence="1">
    <location>
        <begin position="33"/>
        <end position="130"/>
    </location>
</feature>
<dbReference type="Proteomes" id="UP001170666">
    <property type="component" value="Unassembled WGS sequence"/>
</dbReference>
<feature type="non-terminal residue" evidence="2">
    <location>
        <position position="149"/>
    </location>
</feature>
<dbReference type="RefSeq" id="WP_304513229.1">
    <property type="nucleotide sequence ID" value="NZ_JAOSIT010000074.1"/>
</dbReference>
<accession>A0ABT9D446</accession>
<keyword evidence="3" id="KW-1185">Reference proteome</keyword>
<evidence type="ECO:0000313" key="2">
    <source>
        <dbReference type="EMBL" id="MDO8057653.1"/>
    </source>
</evidence>
<comment type="caution">
    <text evidence="2">The sequence shown here is derived from an EMBL/GenBank/DDBJ whole genome shotgun (WGS) entry which is preliminary data.</text>
</comment>
<dbReference type="Pfam" id="PF13274">
    <property type="entry name" value="SocA_Panacea"/>
    <property type="match status" value="1"/>
</dbReference>
<dbReference type="InterPro" id="IPR025272">
    <property type="entry name" value="SocA_Panacea"/>
</dbReference>
<dbReference type="EMBL" id="JAOSIT010000074">
    <property type="protein sequence ID" value="MDO8057653.1"/>
    <property type="molecule type" value="Genomic_DNA"/>
</dbReference>
<protein>
    <submittedName>
        <fullName evidence="2">DUF4065 domain-containing protein</fullName>
    </submittedName>
</protein>
<evidence type="ECO:0000259" key="1">
    <source>
        <dbReference type="Pfam" id="PF13274"/>
    </source>
</evidence>
<reference evidence="2 3" key="1">
    <citation type="journal article" date="2023" name="Int. J. Syst. Evol. Microbiol.">
        <title>The observation of taxonomic boundaries for the 16SrII and 16SrXXV phytoplasmas using genome-based delimitation.</title>
        <authorList>
            <person name="Rodrigues Jardim B."/>
            <person name="Tran-Nguyen L.T.T."/>
            <person name="Gambley C."/>
            <person name="Al-Sadi A.M."/>
            <person name="Al-Subhi A.M."/>
            <person name="Foissac X."/>
            <person name="Salar P."/>
            <person name="Cai H."/>
            <person name="Yang J.Y."/>
            <person name="Davis R."/>
            <person name="Jones L."/>
            <person name="Rodoni B."/>
            <person name="Constable F.E."/>
        </authorList>
    </citation>
    <scope>NUCLEOTIDE SEQUENCE [LARGE SCALE GENOMIC DNA]</scope>
    <source>
        <strain evidence="2">BAWM-BFA-CoWB</strain>
    </source>
</reference>
<sequence>MKTLPKTNKKQINVFDVADFFLKKDKKINKTKIQKLLYYSQGYYLSKYNNVLFPETIEAWPYGPVISVVYAEALRQEIQPSFKYFDFCSKKSHTPLTEEQKEVLNQVFNKFGHMKASELTKQTHNEEPWKKTYDPEKLYSSCVIKPNVL</sequence>
<proteinExistence type="predicted"/>
<evidence type="ECO:0000313" key="3">
    <source>
        <dbReference type="Proteomes" id="UP001170666"/>
    </source>
</evidence>
<name>A0ABT9D446_9MOLU</name>
<gene>
    <name evidence="2" type="ORF">OC698_03145</name>
</gene>
<organism evidence="2 3">
    <name type="scientific">Candidatus Phytoplasma gossypii</name>
    <dbReference type="NCBI Taxonomy" id="2982629"/>
    <lineage>
        <taxon>Bacteria</taxon>
        <taxon>Bacillati</taxon>
        <taxon>Mycoplasmatota</taxon>
        <taxon>Mollicutes</taxon>
        <taxon>Acholeplasmatales</taxon>
        <taxon>Acholeplasmataceae</taxon>
        <taxon>Candidatus Phytoplasma</taxon>
        <taxon>16SrII (Peanut WB group)</taxon>
    </lineage>
</organism>